<comment type="caution">
    <text evidence="3">The sequence shown here is derived from an EMBL/GenBank/DDBJ whole genome shotgun (WGS) entry which is preliminary data.</text>
</comment>
<gene>
    <name evidence="3" type="ORF">RDWZM_005501</name>
</gene>
<reference evidence="3" key="1">
    <citation type="submission" date="2022-12" db="EMBL/GenBank/DDBJ databases">
        <title>Genome assemblies of Blomia tropicalis.</title>
        <authorList>
            <person name="Cui Y."/>
        </authorList>
    </citation>
    <scope>NUCLEOTIDE SEQUENCE</scope>
    <source>
        <tissue evidence="3">Adult mites</tissue>
    </source>
</reference>
<feature type="region of interest" description="Disordered" evidence="1">
    <location>
        <begin position="72"/>
        <end position="113"/>
    </location>
</feature>
<evidence type="ECO:0000313" key="4">
    <source>
        <dbReference type="Proteomes" id="UP001142055"/>
    </source>
</evidence>
<dbReference type="Proteomes" id="UP001142055">
    <property type="component" value="Chromosome 2"/>
</dbReference>
<keyword evidence="4" id="KW-1185">Reference proteome</keyword>
<keyword evidence="2" id="KW-0732">Signal</keyword>
<evidence type="ECO:0000256" key="2">
    <source>
        <dbReference type="SAM" id="SignalP"/>
    </source>
</evidence>
<evidence type="ECO:0008006" key="5">
    <source>
        <dbReference type="Google" id="ProtNLM"/>
    </source>
</evidence>
<sequence>MIAFTKAHRNLLFLVLCTFQFYIGSHQQDDIDSNKVLTDFIWAKIISAGKSSSSSGSSSMKNMMPPNIPLVTIPYKPKPKARSTTSTLRSAPSSPYISSSSLKSSQRTKSLSRRSSYSLLNHLSSNSSPSYTFEGVGTKNVKYIPENQKTSISSRVLTANYPTFTEMSDVSASKTIDKKTTQSGVNNQQQQSKSDRFNSVTESVNGKEYQSNPTYQTETTEKTGGSSRHQELSKSIYDLVPMPTYGLSKYDNNGGIDSNNMYQAKRTLEIVPMIDGKQSYGDQQQMEPQIIDVEPDTVPIQVVFRSRSTRVQVQQIHTPSKVEEVETSRTEEEPQRVKHQLFRPVIQEVLEIIQPYRMITQEVRPVLEQIHTVVSKQAPPETSNQQNYDLLPMNNRRPNSGVESSMGVKSSSATTGISSQYGRQQQSHYNGRSQSSQYENAVGGGGGSYGSRNNRGQQISYSFI</sequence>
<accession>A0A9Q0M6D7</accession>
<evidence type="ECO:0000256" key="1">
    <source>
        <dbReference type="SAM" id="MobiDB-lite"/>
    </source>
</evidence>
<feature type="compositionally biased region" description="Low complexity" evidence="1">
    <location>
        <begin position="89"/>
        <end position="113"/>
    </location>
</feature>
<dbReference type="AlphaFoldDB" id="A0A9Q0M6D7"/>
<feature type="region of interest" description="Disordered" evidence="1">
    <location>
        <begin position="168"/>
        <end position="231"/>
    </location>
</feature>
<proteinExistence type="predicted"/>
<feature type="region of interest" description="Disordered" evidence="1">
    <location>
        <begin position="374"/>
        <end position="464"/>
    </location>
</feature>
<feature type="compositionally biased region" description="Polar residues" evidence="1">
    <location>
        <begin position="181"/>
        <end position="227"/>
    </location>
</feature>
<evidence type="ECO:0000313" key="3">
    <source>
        <dbReference type="EMBL" id="KAJ6219689.1"/>
    </source>
</evidence>
<feature type="compositionally biased region" description="Polar residues" evidence="1">
    <location>
        <begin position="396"/>
        <end position="439"/>
    </location>
</feature>
<name>A0A9Q0M6D7_BLOTA</name>
<feature type="chain" id="PRO_5040339595" description="DFP2" evidence="2">
    <location>
        <begin position="28"/>
        <end position="464"/>
    </location>
</feature>
<feature type="compositionally biased region" description="Polar residues" evidence="1">
    <location>
        <begin position="374"/>
        <end position="388"/>
    </location>
</feature>
<feature type="signal peptide" evidence="2">
    <location>
        <begin position="1"/>
        <end position="27"/>
    </location>
</feature>
<dbReference type="EMBL" id="JAPWDV010000002">
    <property type="protein sequence ID" value="KAJ6219689.1"/>
    <property type="molecule type" value="Genomic_DNA"/>
</dbReference>
<protein>
    <recommendedName>
        <fullName evidence="5">DFP2</fullName>
    </recommendedName>
</protein>
<organism evidence="3 4">
    <name type="scientific">Blomia tropicalis</name>
    <name type="common">Mite</name>
    <dbReference type="NCBI Taxonomy" id="40697"/>
    <lineage>
        <taxon>Eukaryota</taxon>
        <taxon>Metazoa</taxon>
        <taxon>Ecdysozoa</taxon>
        <taxon>Arthropoda</taxon>
        <taxon>Chelicerata</taxon>
        <taxon>Arachnida</taxon>
        <taxon>Acari</taxon>
        <taxon>Acariformes</taxon>
        <taxon>Sarcoptiformes</taxon>
        <taxon>Astigmata</taxon>
        <taxon>Glycyphagoidea</taxon>
        <taxon>Echimyopodidae</taxon>
        <taxon>Blomia</taxon>
    </lineage>
</organism>